<dbReference type="OrthoDB" id="3322634at2759"/>
<sequence>MDRSVLLPFELLSLILDYVGQPDVLRCAQVTRHWRSVATAHDMFYCHMVLNENGINTSSIAWEFRVSRLSNLLRSCHRRNIHASVELALRPESDFAYDTYDSDSQFDDETFDCSSYSDESPLQFSWLERFLQALRQHLATVIRLSISGGYKEQIWNDLRQPAPLLRLFRIADDLDVPHDLFAGHAPRLILKHVVADSLARTNISTSNVPAFCAVSSLTLLNTKANDLTNLTSLFPALQTLSVSSASISHWKGDPNIWWYRQLHRSAPALHFSDLHPADVLPHEGRYLYRSLVGCDTQHIAAITPPHSHDNDP</sequence>
<dbReference type="SMART" id="SM00256">
    <property type="entry name" value="FBOX"/>
    <property type="match status" value="1"/>
</dbReference>
<name>A0A165EXW0_EXIGL</name>
<accession>A0A165EXW0</accession>
<dbReference type="Pfam" id="PF12937">
    <property type="entry name" value="F-box-like"/>
    <property type="match status" value="1"/>
</dbReference>
<evidence type="ECO:0000313" key="2">
    <source>
        <dbReference type="EMBL" id="KZV87938.1"/>
    </source>
</evidence>
<evidence type="ECO:0000259" key="1">
    <source>
        <dbReference type="PROSITE" id="PS50181"/>
    </source>
</evidence>
<dbReference type="InterPro" id="IPR036047">
    <property type="entry name" value="F-box-like_dom_sf"/>
</dbReference>
<proteinExistence type="predicted"/>
<dbReference type="InParanoid" id="A0A165EXW0"/>
<evidence type="ECO:0000313" key="3">
    <source>
        <dbReference type="Proteomes" id="UP000077266"/>
    </source>
</evidence>
<reference evidence="2 3" key="1">
    <citation type="journal article" date="2016" name="Mol. Biol. Evol.">
        <title>Comparative Genomics of Early-Diverging Mushroom-Forming Fungi Provides Insights into the Origins of Lignocellulose Decay Capabilities.</title>
        <authorList>
            <person name="Nagy L.G."/>
            <person name="Riley R."/>
            <person name="Tritt A."/>
            <person name="Adam C."/>
            <person name="Daum C."/>
            <person name="Floudas D."/>
            <person name="Sun H."/>
            <person name="Yadav J.S."/>
            <person name="Pangilinan J."/>
            <person name="Larsson K.H."/>
            <person name="Matsuura K."/>
            <person name="Barry K."/>
            <person name="Labutti K."/>
            <person name="Kuo R."/>
            <person name="Ohm R.A."/>
            <person name="Bhattacharya S.S."/>
            <person name="Shirouzu T."/>
            <person name="Yoshinaga Y."/>
            <person name="Martin F.M."/>
            <person name="Grigoriev I.V."/>
            <person name="Hibbett D.S."/>
        </authorList>
    </citation>
    <scope>NUCLEOTIDE SEQUENCE [LARGE SCALE GENOMIC DNA]</scope>
    <source>
        <strain evidence="2 3">HHB12029</strain>
    </source>
</reference>
<protein>
    <recommendedName>
        <fullName evidence="1">F-box domain-containing protein</fullName>
    </recommendedName>
</protein>
<organism evidence="2 3">
    <name type="scientific">Exidia glandulosa HHB12029</name>
    <dbReference type="NCBI Taxonomy" id="1314781"/>
    <lineage>
        <taxon>Eukaryota</taxon>
        <taxon>Fungi</taxon>
        <taxon>Dikarya</taxon>
        <taxon>Basidiomycota</taxon>
        <taxon>Agaricomycotina</taxon>
        <taxon>Agaricomycetes</taxon>
        <taxon>Auriculariales</taxon>
        <taxon>Exidiaceae</taxon>
        <taxon>Exidia</taxon>
    </lineage>
</organism>
<dbReference type="EMBL" id="KV426111">
    <property type="protein sequence ID" value="KZV87938.1"/>
    <property type="molecule type" value="Genomic_DNA"/>
</dbReference>
<gene>
    <name evidence="2" type="ORF">EXIGLDRAFT_839596</name>
</gene>
<dbReference type="Proteomes" id="UP000077266">
    <property type="component" value="Unassembled WGS sequence"/>
</dbReference>
<dbReference type="PROSITE" id="PS50181">
    <property type="entry name" value="FBOX"/>
    <property type="match status" value="1"/>
</dbReference>
<feature type="domain" description="F-box" evidence="1">
    <location>
        <begin position="1"/>
        <end position="48"/>
    </location>
</feature>
<dbReference type="Gene3D" id="1.20.1280.50">
    <property type="match status" value="1"/>
</dbReference>
<dbReference type="SUPFAM" id="SSF81383">
    <property type="entry name" value="F-box domain"/>
    <property type="match status" value="1"/>
</dbReference>
<keyword evidence="3" id="KW-1185">Reference proteome</keyword>
<dbReference type="AlphaFoldDB" id="A0A165EXW0"/>
<dbReference type="InterPro" id="IPR001810">
    <property type="entry name" value="F-box_dom"/>
</dbReference>